<comment type="catalytic activity">
    <reaction evidence="9">
        <text>ATP + H2O = ADP + phosphate + H(+)</text>
        <dbReference type="Rhea" id="RHEA:13065"/>
        <dbReference type="ChEBI" id="CHEBI:15377"/>
        <dbReference type="ChEBI" id="CHEBI:15378"/>
        <dbReference type="ChEBI" id="CHEBI:30616"/>
        <dbReference type="ChEBI" id="CHEBI:43474"/>
        <dbReference type="ChEBI" id="CHEBI:456216"/>
        <dbReference type="EC" id="5.6.2.4"/>
    </reaction>
</comment>
<keyword evidence="2" id="KW-0547">Nucleotide-binding</keyword>
<dbReference type="EMBL" id="RCOR01000025">
    <property type="protein sequence ID" value="RSN68723.1"/>
    <property type="molecule type" value="Genomic_DNA"/>
</dbReference>
<comment type="catalytic activity">
    <reaction evidence="7">
        <text>Couples ATP hydrolysis with the unwinding of duplex DNA by translocating in the 3'-5' direction.</text>
        <dbReference type="EC" id="5.6.2.4"/>
    </reaction>
</comment>
<dbReference type="SMART" id="SM00490">
    <property type="entry name" value="HELICc"/>
    <property type="match status" value="1"/>
</dbReference>
<feature type="domain" description="Helicase ATP-binding" evidence="10">
    <location>
        <begin position="78"/>
        <end position="221"/>
    </location>
</feature>
<evidence type="ECO:0000256" key="5">
    <source>
        <dbReference type="ARBA" id="ARBA00022840"/>
    </source>
</evidence>
<dbReference type="InterPro" id="IPR040699">
    <property type="entry name" value="XPB_DRD"/>
</dbReference>
<dbReference type="SUPFAM" id="SSF52540">
    <property type="entry name" value="P-loop containing nucleoside triphosphate hydrolases"/>
    <property type="match status" value="1"/>
</dbReference>
<dbReference type="InterPro" id="IPR006935">
    <property type="entry name" value="Helicase/UvrB_N"/>
</dbReference>
<comment type="similarity">
    <text evidence="1">Belongs to the helicase family. RAD25/XPB subfamily.</text>
</comment>
<dbReference type="InterPro" id="IPR027417">
    <property type="entry name" value="P-loop_NTPase"/>
</dbReference>
<name>A0A3R9P9Z8_9CREN</name>
<dbReference type="InterPro" id="IPR001650">
    <property type="entry name" value="Helicase_C-like"/>
</dbReference>
<dbReference type="GO" id="GO:0016787">
    <property type="term" value="F:hydrolase activity"/>
    <property type="evidence" value="ECO:0007669"/>
    <property type="project" value="UniProtKB-KW"/>
</dbReference>
<evidence type="ECO:0000256" key="7">
    <source>
        <dbReference type="ARBA" id="ARBA00034617"/>
    </source>
</evidence>
<dbReference type="Gene3D" id="3.40.50.300">
    <property type="entry name" value="P-loop containing nucleotide triphosphate hydrolases"/>
    <property type="match status" value="2"/>
</dbReference>
<dbReference type="GO" id="GO:0005524">
    <property type="term" value="F:ATP binding"/>
    <property type="evidence" value="ECO:0007669"/>
    <property type="project" value="UniProtKB-KW"/>
</dbReference>
<dbReference type="GO" id="GO:0043138">
    <property type="term" value="F:3'-5' DNA helicase activity"/>
    <property type="evidence" value="ECO:0007669"/>
    <property type="project" value="UniProtKB-EC"/>
</dbReference>
<dbReference type="PROSITE" id="PS51192">
    <property type="entry name" value="HELICASE_ATP_BIND_1"/>
    <property type="match status" value="1"/>
</dbReference>
<reference evidence="12 13" key="1">
    <citation type="submission" date="2018-10" db="EMBL/GenBank/DDBJ databases">
        <title>Co-occurring genomic capacity for anaerobic methane metabolism and dissimilatory sulfite reduction discovered in the Korarchaeota.</title>
        <authorList>
            <person name="Mckay L.J."/>
            <person name="Dlakic M."/>
            <person name="Fields M.W."/>
            <person name="Delmont T.O."/>
            <person name="Eren A.M."/>
            <person name="Jay Z.J."/>
            <person name="Klingelsmith K.B."/>
            <person name="Rusch D.B."/>
            <person name="Inskeep W.P."/>
        </authorList>
    </citation>
    <scope>NUCLEOTIDE SEQUENCE [LARGE SCALE GENOMIC DNA]</scope>
    <source>
        <strain evidence="12 13">WS</strain>
    </source>
</reference>
<dbReference type="AlphaFoldDB" id="A0A3R9P9Z8"/>
<comment type="caution">
    <text evidence="12">The sequence shown here is derived from an EMBL/GenBank/DDBJ whole genome shotgun (WGS) entry which is preliminary data.</text>
</comment>
<evidence type="ECO:0000259" key="11">
    <source>
        <dbReference type="PROSITE" id="PS51194"/>
    </source>
</evidence>
<evidence type="ECO:0000256" key="1">
    <source>
        <dbReference type="ARBA" id="ARBA00006637"/>
    </source>
</evidence>
<evidence type="ECO:0000256" key="3">
    <source>
        <dbReference type="ARBA" id="ARBA00022801"/>
    </source>
</evidence>
<dbReference type="Pfam" id="PF18458">
    <property type="entry name" value="XPB_DRD"/>
    <property type="match status" value="1"/>
</dbReference>
<dbReference type="RefSeq" id="WP_125741770.1">
    <property type="nucleotide sequence ID" value="NZ_RCOR01000025.1"/>
</dbReference>
<keyword evidence="3" id="KW-0378">Hydrolase</keyword>
<feature type="domain" description="Helicase C-terminal" evidence="11">
    <location>
        <begin position="311"/>
        <end position="444"/>
    </location>
</feature>
<evidence type="ECO:0000256" key="2">
    <source>
        <dbReference type="ARBA" id="ARBA00022741"/>
    </source>
</evidence>
<sequence>MSKAVRMRYDRGTILVEGLDKLPHCRWDGRVGALRAPAFRYPEIKELLPHAIDEVMDPLPVPEVRGRIELKPFQMEAFNSWIEKGRGIIVLPTGAGKTYIALKAIERLRKSTLIIVPTIPLLNQWSDLLTKLGIEAGIIGGGKSELRPVTVITYDSAYLRSDELGNKFELVVFDEVHHLAAAGYIEIGESLASPYRMGLTATLEREDGRHSLLFPIVGGVVYRIGPKELAGTHLSEFDTVRIGVDLSEEERAEYDKCLREYREALRDLKLRITGMEDFMKLIRMSSSNPTARRALLAWHRMRKIALNSRSKLDTLQSLLESHKDDKVIIFTEFNEMAEEISRRFLIPLITHRTDKKERKEVLDAFRVGSVTKIVTSKVLDEGLDVPDARVGIILGGTGSRREFVQRLGRILRKREGKRAVLYEVISRGTSEVRVSRRRRKALQR</sequence>
<dbReference type="CDD" id="cd18789">
    <property type="entry name" value="SF2_C_XPB"/>
    <property type="match status" value="1"/>
</dbReference>
<keyword evidence="6" id="KW-0413">Isomerase</keyword>
<evidence type="ECO:0000313" key="12">
    <source>
        <dbReference type="EMBL" id="RSN68723.1"/>
    </source>
</evidence>
<evidence type="ECO:0000256" key="9">
    <source>
        <dbReference type="ARBA" id="ARBA00048988"/>
    </source>
</evidence>
<evidence type="ECO:0000259" key="10">
    <source>
        <dbReference type="PROSITE" id="PS51192"/>
    </source>
</evidence>
<dbReference type="PANTHER" id="PTHR11274">
    <property type="entry name" value="RAD25/XP-B DNA REPAIR HELICASE"/>
    <property type="match status" value="1"/>
</dbReference>
<proteinExistence type="inferred from homology"/>
<dbReference type="PROSITE" id="PS51194">
    <property type="entry name" value="HELICASE_CTER"/>
    <property type="match status" value="1"/>
</dbReference>
<evidence type="ECO:0000313" key="13">
    <source>
        <dbReference type="Proteomes" id="UP000278149"/>
    </source>
</evidence>
<gene>
    <name evidence="12" type="ORF">D9Q81_05230</name>
</gene>
<dbReference type="Pfam" id="PF04851">
    <property type="entry name" value="ResIII"/>
    <property type="match status" value="1"/>
</dbReference>
<dbReference type="GO" id="GO:0003677">
    <property type="term" value="F:DNA binding"/>
    <property type="evidence" value="ECO:0007669"/>
    <property type="project" value="InterPro"/>
</dbReference>
<evidence type="ECO:0000256" key="6">
    <source>
        <dbReference type="ARBA" id="ARBA00023235"/>
    </source>
</evidence>
<organism evidence="12 13">
    <name type="scientific">Candidatus Korarchaeum cryptofilum</name>
    <dbReference type="NCBI Taxonomy" id="498846"/>
    <lineage>
        <taxon>Archaea</taxon>
        <taxon>Thermoproteota</taxon>
        <taxon>Candidatus Korarchaeia</taxon>
        <taxon>Candidatus Korarchaeales</taxon>
        <taxon>Candidatus Korarchaeaceae</taxon>
        <taxon>Candidatus Korarchaeum</taxon>
    </lineage>
</organism>
<evidence type="ECO:0000256" key="8">
    <source>
        <dbReference type="ARBA" id="ARBA00034808"/>
    </source>
</evidence>
<dbReference type="InterPro" id="IPR050615">
    <property type="entry name" value="ATP-dep_DNA_Helicase"/>
</dbReference>
<dbReference type="Proteomes" id="UP000278149">
    <property type="component" value="Unassembled WGS sequence"/>
</dbReference>
<keyword evidence="5" id="KW-0067">ATP-binding</keyword>
<evidence type="ECO:0000256" key="4">
    <source>
        <dbReference type="ARBA" id="ARBA00022806"/>
    </source>
</evidence>
<dbReference type="Gene3D" id="3.40.1170.30">
    <property type="match status" value="1"/>
</dbReference>
<dbReference type="CDD" id="cd17926">
    <property type="entry name" value="DEXHc_RE"/>
    <property type="match status" value="1"/>
</dbReference>
<keyword evidence="4 12" id="KW-0347">Helicase</keyword>
<dbReference type="InterPro" id="IPR032438">
    <property type="entry name" value="ERCC3_RAD25_C"/>
</dbReference>
<protein>
    <recommendedName>
        <fullName evidence="8">DNA 3'-5' helicase</fullName>
        <ecNumber evidence="8">5.6.2.4</ecNumber>
    </recommendedName>
</protein>
<dbReference type="EC" id="5.6.2.4" evidence="8"/>
<dbReference type="SMART" id="SM00487">
    <property type="entry name" value="DEXDc"/>
    <property type="match status" value="1"/>
</dbReference>
<dbReference type="Pfam" id="PF16203">
    <property type="entry name" value="ERCC3_RAD25_C"/>
    <property type="match status" value="1"/>
</dbReference>
<dbReference type="InterPro" id="IPR014001">
    <property type="entry name" value="Helicase_ATP-bd"/>
</dbReference>
<dbReference type="PANTHER" id="PTHR11274:SF0">
    <property type="entry name" value="GENERAL TRANSCRIPTION AND DNA REPAIR FACTOR IIH HELICASE SUBUNIT XPB"/>
    <property type="match status" value="1"/>
</dbReference>
<accession>A0A3R9P9Z8</accession>